<sequence length="379" mass="38469">MRDPGPGAEPEPPRPREELRVAKAPTIYDVARRAGVSKSLVSLVLRGSSRVSDEKRAAVLTAVAELDYTPSRLAAGLAGSRTRSVGVVIDEFENLWFAPVLAGLRASLGGYSLSVADAALNAHLGLDPVEAFRSLRVDGLVLAGEVPEAAVQRLGIPAVVLGTRSMLLPGAPLVASDERAGGRLATAHLAELGHRDIVCLSATGASSAAREAGYREEMGERGLAPRVLRAARTTESAAFAAAAGLFEAARGGAAPPAPSAVFAVNDPMAVGVIGAARARGIEVPCGLAVVGYDDSPIAAYETLSLTSVSGDPRELGEVAGRALRELLADAAGPVPAGASGGAREPVPAELGRDAAPGRAAPAPAALLPPRLIVRRSSGA</sequence>
<evidence type="ECO:0000256" key="1">
    <source>
        <dbReference type="ARBA" id="ARBA00023015"/>
    </source>
</evidence>
<evidence type="ECO:0000313" key="6">
    <source>
        <dbReference type="EMBL" id="PRI11121.1"/>
    </source>
</evidence>
<keyword evidence="2" id="KW-0238">DNA-binding</keyword>
<evidence type="ECO:0000256" key="3">
    <source>
        <dbReference type="ARBA" id="ARBA00023163"/>
    </source>
</evidence>
<reference evidence="6 7" key="1">
    <citation type="journal article" date="2017" name="New Microbes New Infect">
        <title>Genome sequence of 'Leucobacter massiliensis' sp. nov. isolated from human pharynx after travel to the 2014 Hajj.</title>
        <authorList>
            <person name="Leangapichart T."/>
            <person name="Gautret P."/>
            <person name="Nguyen T.T."/>
            <person name="Armstrong N."/>
            <person name="Rolain J.M."/>
        </authorList>
    </citation>
    <scope>NUCLEOTIDE SEQUENCE [LARGE SCALE GENOMIC DNA]</scope>
    <source>
        <strain evidence="6 7">122RC15</strain>
    </source>
</reference>
<dbReference type="InterPro" id="IPR010982">
    <property type="entry name" value="Lambda_DNA-bd_dom_sf"/>
</dbReference>
<dbReference type="SUPFAM" id="SSF47413">
    <property type="entry name" value="lambda repressor-like DNA-binding domains"/>
    <property type="match status" value="1"/>
</dbReference>
<dbReference type="Gene3D" id="3.40.50.2300">
    <property type="match status" value="2"/>
</dbReference>
<protein>
    <submittedName>
        <fullName evidence="6">LacI family transcriptional regulator</fullName>
    </submittedName>
</protein>
<dbReference type="AlphaFoldDB" id="A0A2S9QNG4"/>
<feature type="compositionally biased region" description="Basic and acidic residues" evidence="4">
    <location>
        <begin position="11"/>
        <end position="20"/>
    </location>
</feature>
<dbReference type="PANTHER" id="PTHR30146:SF155">
    <property type="entry name" value="ALANINE RACEMASE"/>
    <property type="match status" value="1"/>
</dbReference>
<keyword evidence="1" id="KW-0805">Transcription regulation</keyword>
<feature type="region of interest" description="Disordered" evidence="4">
    <location>
        <begin position="334"/>
        <end position="362"/>
    </location>
</feature>
<dbReference type="EMBL" id="MWZD01000017">
    <property type="protein sequence ID" value="PRI11121.1"/>
    <property type="molecule type" value="Genomic_DNA"/>
</dbReference>
<dbReference type="PROSITE" id="PS50932">
    <property type="entry name" value="HTH_LACI_2"/>
    <property type="match status" value="1"/>
</dbReference>
<organism evidence="6 7">
    <name type="scientific">Leucobacter massiliensis</name>
    <dbReference type="NCBI Taxonomy" id="1686285"/>
    <lineage>
        <taxon>Bacteria</taxon>
        <taxon>Bacillati</taxon>
        <taxon>Actinomycetota</taxon>
        <taxon>Actinomycetes</taxon>
        <taxon>Micrococcales</taxon>
        <taxon>Microbacteriaceae</taxon>
        <taxon>Leucobacter</taxon>
    </lineage>
</organism>
<dbReference type="Gene3D" id="1.10.260.40">
    <property type="entry name" value="lambda repressor-like DNA-binding domains"/>
    <property type="match status" value="1"/>
</dbReference>
<dbReference type="CDD" id="cd01392">
    <property type="entry name" value="HTH_LacI"/>
    <property type="match status" value="1"/>
</dbReference>
<evidence type="ECO:0000256" key="4">
    <source>
        <dbReference type="SAM" id="MobiDB-lite"/>
    </source>
</evidence>
<dbReference type="InterPro" id="IPR028082">
    <property type="entry name" value="Peripla_BP_I"/>
</dbReference>
<dbReference type="OrthoDB" id="9785139at2"/>
<dbReference type="Pfam" id="PF00356">
    <property type="entry name" value="LacI"/>
    <property type="match status" value="1"/>
</dbReference>
<feature type="compositionally biased region" description="Low complexity" evidence="4">
    <location>
        <begin position="353"/>
        <end position="362"/>
    </location>
</feature>
<keyword evidence="3" id="KW-0804">Transcription</keyword>
<evidence type="ECO:0000313" key="7">
    <source>
        <dbReference type="Proteomes" id="UP000238650"/>
    </source>
</evidence>
<feature type="region of interest" description="Disordered" evidence="4">
    <location>
        <begin position="1"/>
        <end position="20"/>
    </location>
</feature>
<evidence type="ECO:0000256" key="2">
    <source>
        <dbReference type="ARBA" id="ARBA00023125"/>
    </source>
</evidence>
<dbReference type="SMART" id="SM00354">
    <property type="entry name" value="HTH_LACI"/>
    <property type="match status" value="1"/>
</dbReference>
<dbReference type="GO" id="GO:0003700">
    <property type="term" value="F:DNA-binding transcription factor activity"/>
    <property type="evidence" value="ECO:0007669"/>
    <property type="project" value="TreeGrafter"/>
</dbReference>
<feature type="domain" description="HTH lacI-type" evidence="5">
    <location>
        <begin position="25"/>
        <end position="79"/>
    </location>
</feature>
<dbReference type="InterPro" id="IPR046335">
    <property type="entry name" value="LacI/GalR-like_sensor"/>
</dbReference>
<dbReference type="InterPro" id="IPR000843">
    <property type="entry name" value="HTH_LacI"/>
</dbReference>
<keyword evidence="7" id="KW-1185">Reference proteome</keyword>
<accession>A0A2S9QNG4</accession>
<dbReference type="SUPFAM" id="SSF53822">
    <property type="entry name" value="Periplasmic binding protein-like I"/>
    <property type="match status" value="1"/>
</dbReference>
<dbReference type="Proteomes" id="UP000238650">
    <property type="component" value="Unassembled WGS sequence"/>
</dbReference>
<proteinExistence type="predicted"/>
<gene>
    <name evidence="6" type="ORF">B4915_09705</name>
</gene>
<dbReference type="GO" id="GO:0000976">
    <property type="term" value="F:transcription cis-regulatory region binding"/>
    <property type="evidence" value="ECO:0007669"/>
    <property type="project" value="TreeGrafter"/>
</dbReference>
<dbReference type="PANTHER" id="PTHR30146">
    <property type="entry name" value="LACI-RELATED TRANSCRIPTIONAL REPRESSOR"/>
    <property type="match status" value="1"/>
</dbReference>
<name>A0A2S9QNG4_9MICO</name>
<dbReference type="Pfam" id="PF13377">
    <property type="entry name" value="Peripla_BP_3"/>
    <property type="match status" value="1"/>
</dbReference>
<comment type="caution">
    <text evidence="6">The sequence shown here is derived from an EMBL/GenBank/DDBJ whole genome shotgun (WGS) entry which is preliminary data.</text>
</comment>
<dbReference type="CDD" id="cd06267">
    <property type="entry name" value="PBP1_LacI_sugar_binding-like"/>
    <property type="match status" value="1"/>
</dbReference>
<evidence type="ECO:0000259" key="5">
    <source>
        <dbReference type="PROSITE" id="PS50932"/>
    </source>
</evidence>